<dbReference type="SUPFAM" id="SSF46894">
    <property type="entry name" value="C-terminal effector domain of the bipartite response regulators"/>
    <property type="match status" value="1"/>
</dbReference>
<dbReference type="GO" id="GO:0003677">
    <property type="term" value="F:DNA binding"/>
    <property type="evidence" value="ECO:0007669"/>
    <property type="project" value="UniProtKB-KW"/>
</dbReference>
<dbReference type="RefSeq" id="WP_120604402.1">
    <property type="nucleotide sequence ID" value="NZ_JABFJX010000143.1"/>
</dbReference>
<dbReference type="InterPro" id="IPR000792">
    <property type="entry name" value="Tscrpt_reg_LuxR_C"/>
</dbReference>
<evidence type="ECO:0000259" key="5">
    <source>
        <dbReference type="PROSITE" id="PS50110"/>
    </source>
</evidence>
<dbReference type="PROSITE" id="PS50110">
    <property type="entry name" value="RESPONSE_REGULATORY"/>
    <property type="match status" value="1"/>
</dbReference>
<dbReference type="InterPro" id="IPR001789">
    <property type="entry name" value="Sig_transdc_resp-reg_receiver"/>
</dbReference>
<comment type="caution">
    <text evidence="6">The sequence shown here is derived from an EMBL/GenBank/DDBJ whole genome shotgun (WGS) entry which is preliminary data.</text>
</comment>
<dbReference type="GO" id="GO:0000160">
    <property type="term" value="P:phosphorelay signal transduction system"/>
    <property type="evidence" value="ECO:0007669"/>
    <property type="project" value="InterPro"/>
</dbReference>
<dbReference type="AlphaFoldDB" id="A0A3A8KGW1"/>
<dbReference type="PROSITE" id="PS50043">
    <property type="entry name" value="HTH_LUXR_2"/>
    <property type="match status" value="1"/>
</dbReference>
<evidence type="ECO:0000256" key="3">
    <source>
        <dbReference type="PROSITE-ProRule" id="PRU00169"/>
    </source>
</evidence>
<dbReference type="PANTHER" id="PTHR43214:SF42">
    <property type="entry name" value="TRANSCRIPTIONAL REGULATORY PROTEIN DESR"/>
    <property type="match status" value="1"/>
</dbReference>
<proteinExistence type="predicted"/>
<dbReference type="EMBL" id="RAWE01000078">
    <property type="protein sequence ID" value="RKH01124.1"/>
    <property type="molecule type" value="Genomic_DNA"/>
</dbReference>
<dbReference type="Gene3D" id="1.10.10.10">
    <property type="entry name" value="Winged helix-like DNA-binding domain superfamily/Winged helix DNA-binding domain"/>
    <property type="match status" value="1"/>
</dbReference>
<evidence type="ECO:0000256" key="1">
    <source>
        <dbReference type="ARBA" id="ARBA00022553"/>
    </source>
</evidence>
<dbReference type="InterPro" id="IPR058245">
    <property type="entry name" value="NreC/VraR/RcsB-like_REC"/>
</dbReference>
<organism evidence="6 7">
    <name type="scientific">Corallococcus carmarthensis</name>
    <dbReference type="NCBI Taxonomy" id="2316728"/>
    <lineage>
        <taxon>Bacteria</taxon>
        <taxon>Pseudomonadati</taxon>
        <taxon>Myxococcota</taxon>
        <taxon>Myxococcia</taxon>
        <taxon>Myxococcales</taxon>
        <taxon>Cystobacterineae</taxon>
        <taxon>Myxococcaceae</taxon>
        <taxon>Corallococcus</taxon>
    </lineage>
</organism>
<evidence type="ECO:0000259" key="4">
    <source>
        <dbReference type="PROSITE" id="PS50043"/>
    </source>
</evidence>
<dbReference type="OrthoDB" id="5512014at2"/>
<dbReference type="SMART" id="SM00448">
    <property type="entry name" value="REC"/>
    <property type="match status" value="1"/>
</dbReference>
<dbReference type="Proteomes" id="UP000268313">
    <property type="component" value="Unassembled WGS sequence"/>
</dbReference>
<dbReference type="Gene3D" id="3.40.50.2300">
    <property type="match status" value="1"/>
</dbReference>
<dbReference type="InterPro" id="IPR039420">
    <property type="entry name" value="WalR-like"/>
</dbReference>
<dbReference type="InterPro" id="IPR036388">
    <property type="entry name" value="WH-like_DNA-bd_sf"/>
</dbReference>
<reference evidence="7" key="1">
    <citation type="submission" date="2018-09" db="EMBL/GenBank/DDBJ databases">
        <authorList>
            <person name="Livingstone P.G."/>
            <person name="Whitworth D.E."/>
        </authorList>
    </citation>
    <scope>NUCLEOTIDE SEQUENCE [LARGE SCALE GENOMIC DNA]</scope>
    <source>
        <strain evidence="7">CA043D</strain>
    </source>
</reference>
<feature type="domain" description="HTH luxR-type" evidence="4">
    <location>
        <begin position="157"/>
        <end position="222"/>
    </location>
</feature>
<dbReference type="Pfam" id="PF00196">
    <property type="entry name" value="GerE"/>
    <property type="match status" value="1"/>
</dbReference>
<protein>
    <submittedName>
        <fullName evidence="6">DNA-binding response regulator</fullName>
    </submittedName>
</protein>
<dbReference type="GO" id="GO:0006355">
    <property type="term" value="P:regulation of DNA-templated transcription"/>
    <property type="evidence" value="ECO:0007669"/>
    <property type="project" value="InterPro"/>
</dbReference>
<dbReference type="PROSITE" id="PS00622">
    <property type="entry name" value="HTH_LUXR_1"/>
    <property type="match status" value="1"/>
</dbReference>
<dbReference type="SUPFAM" id="SSF52172">
    <property type="entry name" value="CheY-like"/>
    <property type="match status" value="1"/>
</dbReference>
<gene>
    <name evidence="6" type="ORF">D7X32_21315</name>
</gene>
<keyword evidence="7" id="KW-1185">Reference proteome</keyword>
<name>A0A3A8KGW1_9BACT</name>
<dbReference type="CDD" id="cd06170">
    <property type="entry name" value="LuxR_C_like"/>
    <property type="match status" value="1"/>
</dbReference>
<dbReference type="Pfam" id="PF00072">
    <property type="entry name" value="Response_reg"/>
    <property type="match status" value="1"/>
</dbReference>
<feature type="domain" description="Response regulatory" evidence="5">
    <location>
        <begin position="11"/>
        <end position="132"/>
    </location>
</feature>
<dbReference type="SMART" id="SM00421">
    <property type="entry name" value="HTH_LUXR"/>
    <property type="match status" value="1"/>
</dbReference>
<evidence type="ECO:0000256" key="2">
    <source>
        <dbReference type="ARBA" id="ARBA00023125"/>
    </source>
</evidence>
<evidence type="ECO:0000313" key="7">
    <source>
        <dbReference type="Proteomes" id="UP000268313"/>
    </source>
</evidence>
<dbReference type="InterPro" id="IPR011006">
    <property type="entry name" value="CheY-like_superfamily"/>
</dbReference>
<evidence type="ECO:0000313" key="6">
    <source>
        <dbReference type="EMBL" id="RKH01124.1"/>
    </source>
</evidence>
<dbReference type="PANTHER" id="PTHR43214">
    <property type="entry name" value="TWO-COMPONENT RESPONSE REGULATOR"/>
    <property type="match status" value="1"/>
</dbReference>
<sequence>MELTSTGREIRVALLEDQQVFRESLVAMLEGAGMKVVARCAETGAFLSNVRAAAPDVAVVDLRLEHVGREGAEDGLNALKYLHDFHPQVRALVLSGHREPDVVERCFQAGAAGYLCKLNVGCDDVVRAVGRVARGERLLPMDMLHASTLHLDDLHMPVSALSRLTLREREVLGYVAAGADNLKIAAHLGITERTVKAHLTSIYRKLGPENRAQLAVMACELGVARPVLA</sequence>
<feature type="modified residue" description="4-aspartylphosphate" evidence="3">
    <location>
        <position position="61"/>
    </location>
</feature>
<accession>A0A3A8KGW1</accession>
<dbReference type="CDD" id="cd17535">
    <property type="entry name" value="REC_NarL-like"/>
    <property type="match status" value="1"/>
</dbReference>
<dbReference type="InterPro" id="IPR016032">
    <property type="entry name" value="Sig_transdc_resp-reg_C-effctor"/>
</dbReference>
<keyword evidence="1 3" id="KW-0597">Phosphoprotein</keyword>
<dbReference type="PRINTS" id="PR00038">
    <property type="entry name" value="HTHLUXR"/>
</dbReference>
<keyword evidence="2 6" id="KW-0238">DNA-binding</keyword>